<dbReference type="AlphaFoldDB" id="A0A1M5J0I9"/>
<sequence>MGEKHRMTHTQTFFPESLILDVIGRSPGLRLVVYLPILDFRFDKI</sequence>
<name>A0A1M5J0I9_9FLAO</name>
<evidence type="ECO:0000313" key="2">
    <source>
        <dbReference type="Proteomes" id="UP000184516"/>
    </source>
</evidence>
<dbReference type="EMBL" id="FQWB01000003">
    <property type="protein sequence ID" value="SHG34138.1"/>
    <property type="molecule type" value="Genomic_DNA"/>
</dbReference>
<keyword evidence="2" id="KW-1185">Reference proteome</keyword>
<protein>
    <submittedName>
        <fullName evidence="1">Uncharacterized protein</fullName>
    </submittedName>
</protein>
<gene>
    <name evidence="1" type="ORF">SAMN05443549_103321</name>
</gene>
<reference evidence="2" key="1">
    <citation type="submission" date="2016-11" db="EMBL/GenBank/DDBJ databases">
        <authorList>
            <person name="Varghese N."/>
            <person name="Submissions S."/>
        </authorList>
    </citation>
    <scope>NUCLEOTIDE SEQUENCE [LARGE SCALE GENOMIC DNA]</scope>
    <source>
        <strain evidence="2">DSM 19978</strain>
    </source>
</reference>
<dbReference type="Proteomes" id="UP000184516">
    <property type="component" value="Unassembled WGS sequence"/>
</dbReference>
<proteinExistence type="predicted"/>
<evidence type="ECO:0000313" key="1">
    <source>
        <dbReference type="EMBL" id="SHG34138.1"/>
    </source>
</evidence>
<dbReference type="STRING" id="468056.SAMN05443549_103321"/>
<accession>A0A1M5J0I9</accession>
<organism evidence="1 2">
    <name type="scientific">Flavobacterium fluvii</name>
    <dbReference type="NCBI Taxonomy" id="468056"/>
    <lineage>
        <taxon>Bacteria</taxon>
        <taxon>Pseudomonadati</taxon>
        <taxon>Bacteroidota</taxon>
        <taxon>Flavobacteriia</taxon>
        <taxon>Flavobacteriales</taxon>
        <taxon>Flavobacteriaceae</taxon>
        <taxon>Flavobacterium</taxon>
    </lineage>
</organism>